<proteinExistence type="predicted"/>
<dbReference type="GO" id="GO:0003676">
    <property type="term" value="F:nucleic acid binding"/>
    <property type="evidence" value="ECO:0007669"/>
    <property type="project" value="InterPro"/>
</dbReference>
<name>A0AAV2NQ49_9HYME</name>
<protein>
    <submittedName>
        <fullName evidence="1">Uncharacterized protein</fullName>
    </submittedName>
</protein>
<sequence length="134" mass="15288">MMDASVSAVDRVRDEEFIRTRHTAPMQDIIVWDAMGYDSKSPLVRVRTTITSACYVNDISLRPVDFPNLEIVPQAIFQQHNARPHVAATRTFLKDNNVQLLSWPTRLPDLSSIEKCMGHAQTTNAAIRLYARKY</sequence>
<organism evidence="1 2">
    <name type="scientific">Lasius platythorax</name>
    <dbReference type="NCBI Taxonomy" id="488582"/>
    <lineage>
        <taxon>Eukaryota</taxon>
        <taxon>Metazoa</taxon>
        <taxon>Ecdysozoa</taxon>
        <taxon>Arthropoda</taxon>
        <taxon>Hexapoda</taxon>
        <taxon>Insecta</taxon>
        <taxon>Pterygota</taxon>
        <taxon>Neoptera</taxon>
        <taxon>Endopterygota</taxon>
        <taxon>Hymenoptera</taxon>
        <taxon>Apocrita</taxon>
        <taxon>Aculeata</taxon>
        <taxon>Formicoidea</taxon>
        <taxon>Formicidae</taxon>
        <taxon>Formicinae</taxon>
        <taxon>Lasius</taxon>
        <taxon>Lasius</taxon>
    </lineage>
</organism>
<gene>
    <name evidence="1" type="ORF">LPLAT_LOCUS7312</name>
</gene>
<reference evidence="1" key="1">
    <citation type="submission" date="2024-04" db="EMBL/GenBank/DDBJ databases">
        <authorList>
            <consortium name="Molecular Ecology Group"/>
        </authorList>
    </citation>
    <scope>NUCLEOTIDE SEQUENCE</scope>
</reference>
<dbReference type="Gene3D" id="3.30.420.10">
    <property type="entry name" value="Ribonuclease H-like superfamily/Ribonuclease H"/>
    <property type="match status" value="1"/>
</dbReference>
<evidence type="ECO:0000313" key="1">
    <source>
        <dbReference type="EMBL" id="CAL1681215.1"/>
    </source>
</evidence>
<dbReference type="AlphaFoldDB" id="A0AAV2NQ49"/>
<dbReference type="EMBL" id="OZ034826">
    <property type="protein sequence ID" value="CAL1681215.1"/>
    <property type="molecule type" value="Genomic_DNA"/>
</dbReference>
<evidence type="ECO:0000313" key="2">
    <source>
        <dbReference type="Proteomes" id="UP001497644"/>
    </source>
</evidence>
<keyword evidence="2" id="KW-1185">Reference proteome</keyword>
<dbReference type="InterPro" id="IPR036397">
    <property type="entry name" value="RNaseH_sf"/>
</dbReference>
<dbReference type="Proteomes" id="UP001497644">
    <property type="component" value="Chromosome 3"/>
</dbReference>
<accession>A0AAV2NQ49</accession>